<evidence type="ECO:0000256" key="1">
    <source>
        <dbReference type="SAM" id="MobiDB-lite"/>
    </source>
</evidence>
<evidence type="ECO:0000313" key="2">
    <source>
        <dbReference type="EMBL" id="CAB0015279.1"/>
    </source>
</evidence>
<sequence length="109" mass="12548">MDGCPRLSSGRETAPDEEICRMTRMLRRQTAMWKQTFQKTAYSSDIEHLPEWQKRDGRSGRRMRATERENGARASSRNGRRAAAATQASEDNSQYFHSAISDIHQVLYP</sequence>
<organism evidence="2 3">
    <name type="scientific">Nesidiocoris tenuis</name>
    <dbReference type="NCBI Taxonomy" id="355587"/>
    <lineage>
        <taxon>Eukaryota</taxon>
        <taxon>Metazoa</taxon>
        <taxon>Ecdysozoa</taxon>
        <taxon>Arthropoda</taxon>
        <taxon>Hexapoda</taxon>
        <taxon>Insecta</taxon>
        <taxon>Pterygota</taxon>
        <taxon>Neoptera</taxon>
        <taxon>Paraneoptera</taxon>
        <taxon>Hemiptera</taxon>
        <taxon>Heteroptera</taxon>
        <taxon>Panheteroptera</taxon>
        <taxon>Cimicomorpha</taxon>
        <taxon>Miridae</taxon>
        <taxon>Dicyphina</taxon>
        <taxon>Nesidiocoris</taxon>
    </lineage>
</organism>
<feature type="compositionally biased region" description="Low complexity" evidence="1">
    <location>
        <begin position="72"/>
        <end position="85"/>
    </location>
</feature>
<accession>A0A6H5HE30</accession>
<reference evidence="2 3" key="1">
    <citation type="submission" date="2020-02" db="EMBL/GenBank/DDBJ databases">
        <authorList>
            <person name="Ferguson B K."/>
        </authorList>
    </citation>
    <scope>NUCLEOTIDE SEQUENCE [LARGE SCALE GENOMIC DNA]</scope>
</reference>
<feature type="compositionally biased region" description="Basic and acidic residues" evidence="1">
    <location>
        <begin position="52"/>
        <end position="71"/>
    </location>
</feature>
<keyword evidence="3" id="KW-1185">Reference proteome</keyword>
<protein>
    <submittedName>
        <fullName evidence="2">Uncharacterized protein</fullName>
    </submittedName>
</protein>
<name>A0A6H5HE30_9HEMI</name>
<feature type="non-terminal residue" evidence="2">
    <location>
        <position position="109"/>
    </location>
</feature>
<dbReference type="AlphaFoldDB" id="A0A6H5HE30"/>
<feature type="region of interest" description="Disordered" evidence="1">
    <location>
        <begin position="52"/>
        <end position="92"/>
    </location>
</feature>
<dbReference type="EMBL" id="CADCXU010028857">
    <property type="protein sequence ID" value="CAB0015279.1"/>
    <property type="molecule type" value="Genomic_DNA"/>
</dbReference>
<proteinExistence type="predicted"/>
<evidence type="ECO:0000313" key="3">
    <source>
        <dbReference type="Proteomes" id="UP000479000"/>
    </source>
</evidence>
<dbReference type="Proteomes" id="UP000479000">
    <property type="component" value="Unassembled WGS sequence"/>
</dbReference>
<gene>
    <name evidence="2" type="ORF">NTEN_LOCUS19619</name>
</gene>